<sequence>MSSAAVSGGISSSATSGGMSFSSAAMSGVMISSSAATSGGSTSRESQAPGESKNNNDARMGVAKLIAENAIVVVATHECSMCLVVKVLLRELGVNPTLYEVNEADKAIVLEELSRINEGGEGSEGGGGPKKLPAVYVGGKLLGGVKEVMNTHVRDELVPMLKEAGALWL</sequence>
<dbReference type="SUPFAM" id="SSF52833">
    <property type="entry name" value="Thioredoxin-like"/>
    <property type="match status" value="1"/>
</dbReference>
<feature type="compositionally biased region" description="Low complexity" evidence="5">
    <location>
        <begin position="34"/>
        <end position="43"/>
    </location>
</feature>
<dbReference type="InterPro" id="IPR011905">
    <property type="entry name" value="GlrX-like_pln_2"/>
</dbReference>
<protein>
    <recommendedName>
        <fullName evidence="6">Glutaredoxin domain-containing protein</fullName>
    </recommendedName>
</protein>
<accession>A0AAE1VA11</accession>
<comment type="similarity">
    <text evidence="2">Belongs to the glutaredoxin family. CC-type subfamily.</text>
</comment>
<dbReference type="Gene3D" id="3.40.30.10">
    <property type="entry name" value="Glutaredoxin"/>
    <property type="match status" value="1"/>
</dbReference>
<feature type="region of interest" description="Disordered" evidence="5">
    <location>
        <begin position="34"/>
        <end position="56"/>
    </location>
</feature>
<reference evidence="7" key="1">
    <citation type="submission" date="2023-12" db="EMBL/GenBank/DDBJ databases">
        <title>Genome assembly of Anisodus tanguticus.</title>
        <authorList>
            <person name="Wang Y.-J."/>
        </authorList>
    </citation>
    <scope>NUCLEOTIDE SEQUENCE</scope>
    <source>
        <strain evidence="7">KB-2021</strain>
        <tissue evidence="7">Leaf</tissue>
    </source>
</reference>
<gene>
    <name evidence="7" type="ORF">RND71_020099</name>
</gene>
<dbReference type="InterPro" id="IPR036249">
    <property type="entry name" value="Thioredoxin-like_sf"/>
</dbReference>
<dbReference type="EMBL" id="JAVYJV010000010">
    <property type="protein sequence ID" value="KAK4361147.1"/>
    <property type="molecule type" value="Genomic_DNA"/>
</dbReference>
<dbReference type="PROSITE" id="PS51354">
    <property type="entry name" value="GLUTAREDOXIN_2"/>
    <property type="match status" value="1"/>
</dbReference>
<evidence type="ECO:0000313" key="8">
    <source>
        <dbReference type="Proteomes" id="UP001291623"/>
    </source>
</evidence>
<dbReference type="AlphaFoldDB" id="A0AAE1VA11"/>
<evidence type="ECO:0000256" key="3">
    <source>
        <dbReference type="ARBA" id="ARBA00022490"/>
    </source>
</evidence>
<evidence type="ECO:0000313" key="7">
    <source>
        <dbReference type="EMBL" id="KAK4361147.1"/>
    </source>
</evidence>
<dbReference type="GO" id="GO:0005737">
    <property type="term" value="C:cytoplasm"/>
    <property type="evidence" value="ECO:0007669"/>
    <property type="project" value="UniProtKB-SubCell"/>
</dbReference>
<comment type="caution">
    <text evidence="7">The sequence shown here is derived from an EMBL/GenBank/DDBJ whole genome shotgun (WGS) entry which is preliminary data.</text>
</comment>
<dbReference type="Pfam" id="PF00462">
    <property type="entry name" value="Glutaredoxin"/>
    <property type="match status" value="1"/>
</dbReference>
<evidence type="ECO:0000256" key="1">
    <source>
        <dbReference type="ARBA" id="ARBA00004496"/>
    </source>
</evidence>
<keyword evidence="8" id="KW-1185">Reference proteome</keyword>
<name>A0AAE1VA11_9SOLA</name>
<keyword evidence="3" id="KW-0963">Cytoplasm</keyword>
<dbReference type="InterPro" id="IPR002109">
    <property type="entry name" value="Glutaredoxin"/>
</dbReference>
<evidence type="ECO:0000256" key="2">
    <source>
        <dbReference type="ARBA" id="ARBA00007568"/>
    </source>
</evidence>
<organism evidence="7 8">
    <name type="scientific">Anisodus tanguticus</name>
    <dbReference type="NCBI Taxonomy" id="243964"/>
    <lineage>
        <taxon>Eukaryota</taxon>
        <taxon>Viridiplantae</taxon>
        <taxon>Streptophyta</taxon>
        <taxon>Embryophyta</taxon>
        <taxon>Tracheophyta</taxon>
        <taxon>Spermatophyta</taxon>
        <taxon>Magnoliopsida</taxon>
        <taxon>eudicotyledons</taxon>
        <taxon>Gunneridae</taxon>
        <taxon>Pentapetalae</taxon>
        <taxon>asterids</taxon>
        <taxon>lamiids</taxon>
        <taxon>Solanales</taxon>
        <taxon>Solanaceae</taxon>
        <taxon>Solanoideae</taxon>
        <taxon>Hyoscyameae</taxon>
        <taxon>Anisodus</taxon>
    </lineage>
</organism>
<keyword evidence="4" id="KW-0676">Redox-active center</keyword>
<dbReference type="PANTHER" id="PTHR10168">
    <property type="entry name" value="GLUTAREDOXIN"/>
    <property type="match status" value="1"/>
</dbReference>
<evidence type="ECO:0000259" key="6">
    <source>
        <dbReference type="Pfam" id="PF00462"/>
    </source>
</evidence>
<dbReference type="Proteomes" id="UP001291623">
    <property type="component" value="Unassembled WGS sequence"/>
</dbReference>
<evidence type="ECO:0000256" key="5">
    <source>
        <dbReference type="SAM" id="MobiDB-lite"/>
    </source>
</evidence>
<feature type="domain" description="Glutaredoxin" evidence="6">
    <location>
        <begin position="71"/>
        <end position="141"/>
    </location>
</feature>
<comment type="subcellular location">
    <subcellularLocation>
        <location evidence="1">Cytoplasm</location>
    </subcellularLocation>
</comment>
<dbReference type="NCBIfam" id="TIGR02189">
    <property type="entry name" value="GlrX-like_plant"/>
    <property type="match status" value="1"/>
</dbReference>
<proteinExistence type="inferred from homology"/>
<evidence type="ECO:0000256" key="4">
    <source>
        <dbReference type="ARBA" id="ARBA00023284"/>
    </source>
</evidence>